<evidence type="ECO:0000313" key="5">
    <source>
        <dbReference type="Proteomes" id="UP000535838"/>
    </source>
</evidence>
<evidence type="ECO:0000259" key="3">
    <source>
        <dbReference type="PROSITE" id="PS50977"/>
    </source>
</evidence>
<dbReference type="Pfam" id="PF00440">
    <property type="entry name" value="TetR_N"/>
    <property type="match status" value="1"/>
</dbReference>
<protein>
    <submittedName>
        <fullName evidence="4">TetR/AcrR family transcriptional regulator</fullName>
    </submittedName>
</protein>
<evidence type="ECO:0000256" key="1">
    <source>
        <dbReference type="ARBA" id="ARBA00023125"/>
    </source>
</evidence>
<dbReference type="InterPro" id="IPR009057">
    <property type="entry name" value="Homeodomain-like_sf"/>
</dbReference>
<feature type="domain" description="HTH tetR-type" evidence="3">
    <location>
        <begin position="8"/>
        <end position="68"/>
    </location>
</feature>
<sequence length="211" mass="24793">MTASKPYRRVDKAILNALIQLVSEIPFEKITVQHILDEALISRYTFYAHFRDKYEVAERLQEELYQEFLTFMRKKIPELYVQDKPPEDHHRLIDNLAIQFAKAHYAKIQAIKKIRTETVDYFRLIKQYFIDHYKERFRESPHVDLESRIYANMVTAVVEYYTDNLPTAGASISESVMEAYIHAMLYGIGIHEAGDAAKAQTYLTSLIYKSE</sequence>
<dbReference type="AlphaFoldDB" id="A0A841SZ26"/>
<reference evidence="4 5" key="1">
    <citation type="submission" date="2020-08" db="EMBL/GenBank/DDBJ databases">
        <title>Cohnella phylogeny.</title>
        <authorList>
            <person name="Dunlap C."/>
        </authorList>
    </citation>
    <scope>NUCLEOTIDE SEQUENCE [LARGE SCALE GENOMIC DNA]</scope>
    <source>
        <strain evidence="4 5">DSM 25241</strain>
    </source>
</reference>
<dbReference type="InterPro" id="IPR050624">
    <property type="entry name" value="HTH-type_Tx_Regulator"/>
</dbReference>
<name>A0A841SZ26_9BACL</name>
<dbReference type="SUPFAM" id="SSF46689">
    <property type="entry name" value="Homeodomain-like"/>
    <property type="match status" value="1"/>
</dbReference>
<dbReference type="Gene3D" id="1.10.357.10">
    <property type="entry name" value="Tetracycline Repressor, domain 2"/>
    <property type="match status" value="1"/>
</dbReference>
<dbReference type="Proteomes" id="UP000535838">
    <property type="component" value="Unassembled WGS sequence"/>
</dbReference>
<keyword evidence="1 2" id="KW-0238">DNA-binding</keyword>
<gene>
    <name evidence="4" type="ORF">H7B67_23810</name>
</gene>
<accession>A0A841SZ26</accession>
<proteinExistence type="predicted"/>
<dbReference type="PANTHER" id="PTHR43479">
    <property type="entry name" value="ACREF/ENVCD OPERON REPRESSOR-RELATED"/>
    <property type="match status" value="1"/>
</dbReference>
<feature type="DNA-binding region" description="H-T-H motif" evidence="2">
    <location>
        <begin position="31"/>
        <end position="50"/>
    </location>
</feature>
<dbReference type="EMBL" id="JACJVQ010000020">
    <property type="protein sequence ID" value="MBB6637164.1"/>
    <property type="molecule type" value="Genomic_DNA"/>
</dbReference>
<evidence type="ECO:0000256" key="2">
    <source>
        <dbReference type="PROSITE-ProRule" id="PRU00335"/>
    </source>
</evidence>
<comment type="caution">
    <text evidence="4">The sequence shown here is derived from an EMBL/GenBank/DDBJ whole genome shotgun (WGS) entry which is preliminary data.</text>
</comment>
<dbReference type="InterPro" id="IPR001647">
    <property type="entry name" value="HTH_TetR"/>
</dbReference>
<keyword evidence="5" id="KW-1185">Reference proteome</keyword>
<evidence type="ECO:0000313" key="4">
    <source>
        <dbReference type="EMBL" id="MBB6637164.1"/>
    </source>
</evidence>
<dbReference type="GO" id="GO:0003677">
    <property type="term" value="F:DNA binding"/>
    <property type="evidence" value="ECO:0007669"/>
    <property type="project" value="UniProtKB-UniRule"/>
</dbReference>
<dbReference type="PANTHER" id="PTHR43479:SF7">
    <property type="entry name" value="TETR-FAMILY TRANSCRIPTIONAL REGULATOR"/>
    <property type="match status" value="1"/>
</dbReference>
<dbReference type="RefSeq" id="WP_185122377.1">
    <property type="nucleotide sequence ID" value="NZ_JACJVQ010000020.1"/>
</dbReference>
<organism evidence="4 5">
    <name type="scientific">Cohnella thailandensis</name>
    <dbReference type="NCBI Taxonomy" id="557557"/>
    <lineage>
        <taxon>Bacteria</taxon>
        <taxon>Bacillati</taxon>
        <taxon>Bacillota</taxon>
        <taxon>Bacilli</taxon>
        <taxon>Bacillales</taxon>
        <taxon>Paenibacillaceae</taxon>
        <taxon>Cohnella</taxon>
    </lineage>
</organism>
<dbReference type="PROSITE" id="PS50977">
    <property type="entry name" value="HTH_TETR_2"/>
    <property type="match status" value="1"/>
</dbReference>